<sequence>MALMADMVYILLSVAFFATVAIVARRVDAWTAPGATVTRNAPSRAADKADLR</sequence>
<protein>
    <submittedName>
        <fullName evidence="1">Uncharacterized protein</fullName>
    </submittedName>
</protein>
<keyword evidence="2" id="KW-1185">Reference proteome</keyword>
<accession>A0A9X5IQD7</accession>
<comment type="caution">
    <text evidence="1">The sequence shown here is derived from an EMBL/GenBank/DDBJ whole genome shotgun (WGS) entry which is preliminary data.</text>
</comment>
<dbReference type="EMBL" id="JAAXOW010000001">
    <property type="protein sequence ID" value="NKX92570.1"/>
    <property type="molecule type" value="Genomic_DNA"/>
</dbReference>
<evidence type="ECO:0000313" key="1">
    <source>
        <dbReference type="EMBL" id="NKX92570.1"/>
    </source>
</evidence>
<evidence type="ECO:0000313" key="2">
    <source>
        <dbReference type="Proteomes" id="UP000774283"/>
    </source>
</evidence>
<dbReference type="Proteomes" id="UP000774283">
    <property type="component" value="Unassembled WGS sequence"/>
</dbReference>
<proteinExistence type="predicted"/>
<dbReference type="RefSeq" id="WP_168445803.1">
    <property type="nucleotide sequence ID" value="NZ_JAAXOW010000001.1"/>
</dbReference>
<gene>
    <name evidence="1" type="ORF">HF995_04650</name>
</gene>
<organism evidence="1 2">
    <name type="scientific">Sanguibacter hominis ATCC BAA-789</name>
    <dbReference type="NCBI Taxonomy" id="1312740"/>
    <lineage>
        <taxon>Bacteria</taxon>
        <taxon>Bacillati</taxon>
        <taxon>Actinomycetota</taxon>
        <taxon>Actinomycetes</taxon>
        <taxon>Micrococcales</taxon>
        <taxon>Sanguibacteraceae</taxon>
        <taxon>Sanguibacter</taxon>
    </lineage>
</organism>
<name>A0A9X5IQD7_9MICO</name>
<reference evidence="1 2" key="1">
    <citation type="submission" date="2020-04" db="EMBL/GenBank/DDBJ databases">
        <title>MicrobeNet Type strains.</title>
        <authorList>
            <person name="Nicholson A.C."/>
        </authorList>
    </citation>
    <scope>NUCLEOTIDE SEQUENCE [LARGE SCALE GENOMIC DNA]</scope>
    <source>
        <strain evidence="1 2">ATCC BAA-789</strain>
    </source>
</reference>
<dbReference type="AlphaFoldDB" id="A0A9X5IQD7"/>